<evidence type="ECO:0000313" key="8">
    <source>
        <dbReference type="EMBL" id="RAL25545.1"/>
    </source>
</evidence>
<organism evidence="8 9">
    <name type="scientific">Lujinxingia litoralis</name>
    <dbReference type="NCBI Taxonomy" id="2211119"/>
    <lineage>
        <taxon>Bacteria</taxon>
        <taxon>Deltaproteobacteria</taxon>
        <taxon>Bradymonadales</taxon>
        <taxon>Lujinxingiaceae</taxon>
        <taxon>Lujinxingia</taxon>
    </lineage>
</organism>
<feature type="transmembrane region" description="Helical" evidence="7">
    <location>
        <begin position="195"/>
        <end position="214"/>
    </location>
</feature>
<dbReference type="OrthoDB" id="5393513at2"/>
<evidence type="ECO:0000256" key="1">
    <source>
        <dbReference type="ARBA" id="ARBA00004651"/>
    </source>
</evidence>
<evidence type="ECO:0000256" key="6">
    <source>
        <dbReference type="ARBA" id="ARBA00023136"/>
    </source>
</evidence>
<keyword evidence="3" id="KW-1003">Cell membrane</keyword>
<dbReference type="Pfam" id="PF03601">
    <property type="entry name" value="Cons_hypoth698"/>
    <property type="match status" value="1"/>
</dbReference>
<feature type="transmembrane region" description="Helical" evidence="7">
    <location>
        <begin position="284"/>
        <end position="304"/>
    </location>
</feature>
<proteinExistence type="inferred from homology"/>
<gene>
    <name evidence="8" type="ORF">DL240_02765</name>
</gene>
<evidence type="ECO:0000256" key="4">
    <source>
        <dbReference type="ARBA" id="ARBA00022692"/>
    </source>
</evidence>
<dbReference type="GO" id="GO:0005886">
    <property type="term" value="C:plasma membrane"/>
    <property type="evidence" value="ECO:0007669"/>
    <property type="project" value="UniProtKB-SubCell"/>
</dbReference>
<name>A0A328CAN8_9DELT</name>
<comment type="similarity">
    <text evidence="2">Belongs to the UPF0324 family.</text>
</comment>
<feature type="transmembrane region" description="Helical" evidence="7">
    <location>
        <begin position="226"/>
        <end position="243"/>
    </location>
</feature>
<dbReference type="PANTHER" id="PTHR30106:SF1">
    <property type="entry name" value="UPF0324 MEMBRANE PROTEIN FN0533"/>
    <property type="match status" value="1"/>
</dbReference>
<protein>
    <submittedName>
        <fullName evidence="8">Putative sulfate exporter family transporter</fullName>
    </submittedName>
</protein>
<keyword evidence="5 7" id="KW-1133">Transmembrane helix</keyword>
<dbReference type="EMBL" id="QHKO01000001">
    <property type="protein sequence ID" value="RAL25545.1"/>
    <property type="molecule type" value="Genomic_DNA"/>
</dbReference>
<evidence type="ECO:0000256" key="3">
    <source>
        <dbReference type="ARBA" id="ARBA00022475"/>
    </source>
</evidence>
<feature type="transmembrane region" description="Helical" evidence="7">
    <location>
        <begin position="125"/>
        <end position="144"/>
    </location>
</feature>
<keyword evidence="6 7" id="KW-0472">Membrane</keyword>
<comment type="caution">
    <text evidence="8">The sequence shown here is derived from an EMBL/GenBank/DDBJ whole genome shotgun (WGS) entry which is preliminary data.</text>
</comment>
<evidence type="ECO:0000256" key="7">
    <source>
        <dbReference type="SAM" id="Phobius"/>
    </source>
</evidence>
<feature type="transmembrane region" description="Helical" evidence="7">
    <location>
        <begin position="44"/>
        <end position="63"/>
    </location>
</feature>
<dbReference type="AlphaFoldDB" id="A0A328CAN8"/>
<evidence type="ECO:0000313" key="9">
    <source>
        <dbReference type="Proteomes" id="UP000249169"/>
    </source>
</evidence>
<sequence length="306" mass="31387">MPLGAVLVLATGVSGATALFAGALLGILVGNPWLGVTRRLTKRFLAAAVVGLGAGMNLLEVAAAGLDGLGYTLLSIAGCLAAGFFLSRRLGVDDPTGILISVGTAICGGSAIAAAAPTVRANDEQVTVALATVFVLNGLALFIFPPLGHLVGLSQADFGLWSALAIHDTSSVVGASMNYGDEALKIATTTKLTRALWIVPVTFGLSALIARRNNAGDTPQPRAKRPWFILGFIAVAALVTYVPELRPLGNTVHGLATHLMVLTLFLVGAGLTRATLRGLSIKPLQLGVILWVLVASISLLVIAAPF</sequence>
<keyword evidence="9" id="KW-1185">Reference proteome</keyword>
<dbReference type="InterPro" id="IPR018383">
    <property type="entry name" value="UPF0324_pro"/>
</dbReference>
<dbReference type="Proteomes" id="UP000249169">
    <property type="component" value="Unassembled WGS sequence"/>
</dbReference>
<feature type="transmembrane region" description="Helical" evidence="7">
    <location>
        <begin position="6"/>
        <end position="32"/>
    </location>
</feature>
<evidence type="ECO:0000256" key="5">
    <source>
        <dbReference type="ARBA" id="ARBA00022989"/>
    </source>
</evidence>
<evidence type="ECO:0000256" key="2">
    <source>
        <dbReference type="ARBA" id="ARBA00007977"/>
    </source>
</evidence>
<comment type="subcellular location">
    <subcellularLocation>
        <location evidence="1">Cell membrane</location>
        <topology evidence="1">Multi-pass membrane protein</topology>
    </subcellularLocation>
</comment>
<feature type="transmembrane region" description="Helical" evidence="7">
    <location>
        <begin position="98"/>
        <end position="119"/>
    </location>
</feature>
<feature type="transmembrane region" description="Helical" evidence="7">
    <location>
        <begin position="255"/>
        <end position="272"/>
    </location>
</feature>
<feature type="transmembrane region" description="Helical" evidence="7">
    <location>
        <begin position="69"/>
        <end position="86"/>
    </location>
</feature>
<accession>A0A328CAN8</accession>
<reference evidence="8 9" key="1">
    <citation type="submission" date="2018-05" db="EMBL/GenBank/DDBJ databases">
        <title>Lujinxingia marina gen. nov. sp. nov., a new facultative anaerobic member of the class Deltaproteobacteria, and proposal of Lujinxingaceae fam. nov.</title>
        <authorList>
            <person name="Li C.-M."/>
        </authorList>
    </citation>
    <scope>NUCLEOTIDE SEQUENCE [LARGE SCALE GENOMIC DNA]</scope>
    <source>
        <strain evidence="8 9">B210</strain>
    </source>
</reference>
<keyword evidence="4 7" id="KW-0812">Transmembrane</keyword>
<dbReference type="PANTHER" id="PTHR30106">
    <property type="entry name" value="INNER MEMBRANE PROTEIN YEIH-RELATED"/>
    <property type="match status" value="1"/>
</dbReference>